<protein>
    <submittedName>
        <fullName evidence="1">Uncharacterized protein</fullName>
    </submittedName>
</protein>
<evidence type="ECO:0000313" key="1">
    <source>
        <dbReference type="EMBL" id="GAB1584755.1"/>
    </source>
</evidence>
<keyword evidence="2" id="KW-1185">Reference proteome</keyword>
<proteinExistence type="predicted"/>
<reference evidence="1 2" key="1">
    <citation type="submission" date="2024-10" db="EMBL/GenBank/DDBJ databases">
        <title>Isolation, draft genome sequencing and identification of Phyllobacterium sp. NSA23, isolated from leaf soil.</title>
        <authorList>
            <person name="Akita H."/>
        </authorList>
    </citation>
    <scope>NUCLEOTIDE SEQUENCE [LARGE SCALE GENOMIC DNA]</scope>
    <source>
        <strain evidence="1 2">NSA23</strain>
    </source>
</reference>
<dbReference type="RefSeq" id="WP_407867101.1">
    <property type="nucleotide sequence ID" value="NZ_BAAFZP010000002.1"/>
</dbReference>
<evidence type="ECO:0000313" key="2">
    <source>
        <dbReference type="Proteomes" id="UP001628091"/>
    </source>
</evidence>
<dbReference type="Proteomes" id="UP001628091">
    <property type="component" value="Unassembled WGS sequence"/>
</dbReference>
<comment type="caution">
    <text evidence="1">The sequence shown here is derived from an EMBL/GenBank/DDBJ whole genome shotgun (WGS) entry which is preliminary data.</text>
</comment>
<sequence length="232" mass="25671">MNVQNLSLPRLFQAPGQVLDLQKLNPPDPHIQGDQGDPVVVSVLLPDASEDTVTVWFGSVQKQFPIPNPKLVVLDCLFQRNELPPAGATYEVYYEYGGQQSPYLDIQLIDSSSHTAIPRHSFTACGMWAAATSQIPTPVDAWLLPIGRILLKDDPVIKPVTEKTPDEDVTLKIVRKPSGGSGREVGEVIFDQAQAQWSVNLYQESLTLQEADLLLVQNSEETTQFLGFSMTW</sequence>
<accession>A0ABQ0H768</accession>
<gene>
    <name evidence="1" type="ORF">PPNSA23_46980</name>
</gene>
<dbReference type="EMBL" id="BAAFZP010000002">
    <property type="protein sequence ID" value="GAB1584755.1"/>
    <property type="molecule type" value="Genomic_DNA"/>
</dbReference>
<organism evidence="1 2">
    <name type="scientific">Phyllobacterium phragmitis</name>
    <dbReference type="NCBI Taxonomy" id="2670329"/>
    <lineage>
        <taxon>Bacteria</taxon>
        <taxon>Pseudomonadati</taxon>
        <taxon>Pseudomonadota</taxon>
        <taxon>Alphaproteobacteria</taxon>
        <taxon>Hyphomicrobiales</taxon>
        <taxon>Phyllobacteriaceae</taxon>
        <taxon>Phyllobacterium</taxon>
    </lineage>
</organism>
<name>A0ABQ0H768_9HYPH</name>